<comment type="caution">
    <text evidence="2">The sequence shown here is derived from an EMBL/GenBank/DDBJ whole genome shotgun (WGS) entry which is preliminary data.</text>
</comment>
<keyword evidence="3" id="KW-1185">Reference proteome</keyword>
<dbReference type="EMBL" id="MU151290">
    <property type="protein sequence ID" value="KAF9445638.1"/>
    <property type="molecule type" value="Genomic_DNA"/>
</dbReference>
<evidence type="ECO:0008006" key="4">
    <source>
        <dbReference type="Google" id="ProtNLM"/>
    </source>
</evidence>
<evidence type="ECO:0000313" key="2">
    <source>
        <dbReference type="EMBL" id="KAF9445638.1"/>
    </source>
</evidence>
<name>A0A9P5X6C7_9AGAR</name>
<proteinExistence type="predicted"/>
<feature type="signal peptide" evidence="1">
    <location>
        <begin position="1"/>
        <end position="26"/>
    </location>
</feature>
<reference evidence="2" key="1">
    <citation type="submission" date="2020-11" db="EMBL/GenBank/DDBJ databases">
        <authorList>
            <consortium name="DOE Joint Genome Institute"/>
            <person name="Ahrendt S."/>
            <person name="Riley R."/>
            <person name="Andreopoulos W."/>
            <person name="Labutti K."/>
            <person name="Pangilinan J."/>
            <person name="Ruiz-Duenas F.J."/>
            <person name="Barrasa J.M."/>
            <person name="Sanchez-Garcia M."/>
            <person name="Camarero S."/>
            <person name="Miyauchi S."/>
            <person name="Serrano A."/>
            <person name="Linde D."/>
            <person name="Babiker R."/>
            <person name="Drula E."/>
            <person name="Ayuso-Fernandez I."/>
            <person name="Pacheco R."/>
            <person name="Padilla G."/>
            <person name="Ferreira P."/>
            <person name="Barriuso J."/>
            <person name="Kellner H."/>
            <person name="Castanera R."/>
            <person name="Alfaro M."/>
            <person name="Ramirez L."/>
            <person name="Pisabarro A.G."/>
            <person name="Kuo A."/>
            <person name="Tritt A."/>
            <person name="Lipzen A."/>
            <person name="He G."/>
            <person name="Yan M."/>
            <person name="Ng V."/>
            <person name="Cullen D."/>
            <person name="Martin F."/>
            <person name="Rosso M.-N."/>
            <person name="Henrissat B."/>
            <person name="Hibbett D."/>
            <person name="Martinez A.T."/>
            <person name="Grigoriev I.V."/>
        </authorList>
    </citation>
    <scope>NUCLEOTIDE SEQUENCE</scope>
    <source>
        <strain evidence="2">MF-IS2</strain>
    </source>
</reference>
<dbReference type="Proteomes" id="UP000807342">
    <property type="component" value="Unassembled WGS sequence"/>
</dbReference>
<protein>
    <recommendedName>
        <fullName evidence="4">Secreted protein</fullName>
    </recommendedName>
</protein>
<evidence type="ECO:0000256" key="1">
    <source>
        <dbReference type="SAM" id="SignalP"/>
    </source>
</evidence>
<evidence type="ECO:0000313" key="3">
    <source>
        <dbReference type="Proteomes" id="UP000807342"/>
    </source>
</evidence>
<dbReference type="AlphaFoldDB" id="A0A9P5X6C7"/>
<keyword evidence="1" id="KW-0732">Signal</keyword>
<accession>A0A9P5X6C7</accession>
<feature type="chain" id="PRO_5040370372" description="Secreted protein" evidence="1">
    <location>
        <begin position="27"/>
        <end position="62"/>
    </location>
</feature>
<sequence length="62" mass="7267">MRLTWRFPSVLFFASFLLVVWVKGCCHDDDNGVYRQRQAADNDHTDTLKRMGTESMEEKGEK</sequence>
<organism evidence="2 3">
    <name type="scientific">Macrolepiota fuliginosa MF-IS2</name>
    <dbReference type="NCBI Taxonomy" id="1400762"/>
    <lineage>
        <taxon>Eukaryota</taxon>
        <taxon>Fungi</taxon>
        <taxon>Dikarya</taxon>
        <taxon>Basidiomycota</taxon>
        <taxon>Agaricomycotina</taxon>
        <taxon>Agaricomycetes</taxon>
        <taxon>Agaricomycetidae</taxon>
        <taxon>Agaricales</taxon>
        <taxon>Agaricineae</taxon>
        <taxon>Agaricaceae</taxon>
        <taxon>Macrolepiota</taxon>
    </lineage>
</organism>
<gene>
    <name evidence="2" type="ORF">P691DRAFT_805429</name>
</gene>